<sequence>MALPKTRISRARGRKRRTHYKAGHVAVMSCPQCTQKKMPHRACPNCGYYRGRPVISAAD</sequence>
<evidence type="ECO:0000256" key="3">
    <source>
        <dbReference type="ARBA" id="ARBA00023274"/>
    </source>
</evidence>
<accession>A0A381NCC9</accession>
<evidence type="ECO:0008006" key="6">
    <source>
        <dbReference type="Google" id="ProtNLM"/>
    </source>
</evidence>
<feature type="compositionally biased region" description="Basic residues" evidence="4">
    <location>
        <begin position="7"/>
        <end position="20"/>
    </location>
</feature>
<evidence type="ECO:0000313" key="5">
    <source>
        <dbReference type="EMBL" id="SUZ52260.1"/>
    </source>
</evidence>
<evidence type="ECO:0000256" key="2">
    <source>
        <dbReference type="ARBA" id="ARBA00022980"/>
    </source>
</evidence>
<dbReference type="InterPro" id="IPR044957">
    <property type="entry name" value="Ribosomal_bL32_bact"/>
</dbReference>
<proteinExistence type="inferred from homology"/>
<dbReference type="GO" id="GO:0015934">
    <property type="term" value="C:large ribosomal subunit"/>
    <property type="evidence" value="ECO:0007669"/>
    <property type="project" value="InterPro"/>
</dbReference>
<dbReference type="GO" id="GO:0003735">
    <property type="term" value="F:structural constituent of ribosome"/>
    <property type="evidence" value="ECO:0007669"/>
    <property type="project" value="InterPro"/>
</dbReference>
<dbReference type="PANTHER" id="PTHR35534:SF1">
    <property type="entry name" value="LARGE RIBOSOMAL SUBUNIT PROTEIN BL32"/>
    <property type="match status" value="1"/>
</dbReference>
<dbReference type="Pfam" id="PF01783">
    <property type="entry name" value="Ribosomal_L32p"/>
    <property type="match status" value="1"/>
</dbReference>
<dbReference type="GO" id="GO:0006412">
    <property type="term" value="P:translation"/>
    <property type="evidence" value="ECO:0007669"/>
    <property type="project" value="InterPro"/>
</dbReference>
<dbReference type="InterPro" id="IPR011332">
    <property type="entry name" value="Ribosomal_zn-bd"/>
</dbReference>
<dbReference type="HAMAP" id="MF_00340">
    <property type="entry name" value="Ribosomal_bL32"/>
    <property type="match status" value="1"/>
</dbReference>
<gene>
    <name evidence="5" type="ORF">METZ01_LOCUS5114</name>
</gene>
<dbReference type="EMBL" id="UINC01000265">
    <property type="protein sequence ID" value="SUZ52260.1"/>
    <property type="molecule type" value="Genomic_DNA"/>
</dbReference>
<keyword evidence="2" id="KW-0689">Ribosomal protein</keyword>
<feature type="region of interest" description="Disordered" evidence="4">
    <location>
        <begin position="1"/>
        <end position="20"/>
    </location>
</feature>
<comment type="similarity">
    <text evidence="1">Belongs to the bacterial ribosomal protein bL32 family.</text>
</comment>
<evidence type="ECO:0000256" key="4">
    <source>
        <dbReference type="SAM" id="MobiDB-lite"/>
    </source>
</evidence>
<dbReference type="SUPFAM" id="SSF57829">
    <property type="entry name" value="Zn-binding ribosomal proteins"/>
    <property type="match status" value="1"/>
</dbReference>
<evidence type="ECO:0000256" key="1">
    <source>
        <dbReference type="ARBA" id="ARBA00008560"/>
    </source>
</evidence>
<keyword evidence="3" id="KW-0687">Ribonucleoprotein</keyword>
<dbReference type="InterPro" id="IPR002677">
    <property type="entry name" value="Ribosomal_bL32"/>
</dbReference>
<reference evidence="5" key="1">
    <citation type="submission" date="2018-05" db="EMBL/GenBank/DDBJ databases">
        <authorList>
            <person name="Lanie J.A."/>
            <person name="Ng W.-L."/>
            <person name="Kazmierczak K.M."/>
            <person name="Andrzejewski T.M."/>
            <person name="Davidsen T.M."/>
            <person name="Wayne K.J."/>
            <person name="Tettelin H."/>
            <person name="Glass J.I."/>
            <person name="Rusch D."/>
            <person name="Podicherti R."/>
            <person name="Tsui H.-C.T."/>
            <person name="Winkler M.E."/>
        </authorList>
    </citation>
    <scope>NUCLEOTIDE SEQUENCE</scope>
</reference>
<protein>
    <recommendedName>
        <fullName evidence="6">50S ribosomal protein L32</fullName>
    </recommendedName>
</protein>
<organism evidence="5">
    <name type="scientific">marine metagenome</name>
    <dbReference type="NCBI Taxonomy" id="408172"/>
    <lineage>
        <taxon>unclassified sequences</taxon>
        <taxon>metagenomes</taxon>
        <taxon>ecological metagenomes</taxon>
    </lineage>
</organism>
<dbReference type="NCBIfam" id="TIGR01031">
    <property type="entry name" value="rpmF_bact"/>
    <property type="match status" value="1"/>
</dbReference>
<dbReference type="AlphaFoldDB" id="A0A381NCC9"/>
<name>A0A381NCC9_9ZZZZ</name>
<dbReference type="PANTHER" id="PTHR35534">
    <property type="entry name" value="50S RIBOSOMAL PROTEIN L32"/>
    <property type="match status" value="1"/>
</dbReference>